<keyword evidence="3" id="KW-1185">Reference proteome</keyword>
<comment type="caution">
    <text evidence="2">The sequence shown here is derived from an EMBL/GenBank/DDBJ whole genome shotgun (WGS) entry which is preliminary data.</text>
</comment>
<name>A0AAV5JLY3_9ROSI</name>
<feature type="region of interest" description="Disordered" evidence="1">
    <location>
        <begin position="21"/>
        <end position="51"/>
    </location>
</feature>
<evidence type="ECO:0000313" key="3">
    <source>
        <dbReference type="Proteomes" id="UP001054252"/>
    </source>
</evidence>
<gene>
    <name evidence="2" type="ORF">SLEP1_g23684</name>
</gene>
<evidence type="ECO:0000256" key="1">
    <source>
        <dbReference type="SAM" id="MobiDB-lite"/>
    </source>
</evidence>
<feature type="compositionally biased region" description="Basic and acidic residues" evidence="1">
    <location>
        <begin position="35"/>
        <end position="51"/>
    </location>
</feature>
<proteinExistence type="predicted"/>
<organism evidence="2 3">
    <name type="scientific">Rubroshorea leprosula</name>
    <dbReference type="NCBI Taxonomy" id="152421"/>
    <lineage>
        <taxon>Eukaryota</taxon>
        <taxon>Viridiplantae</taxon>
        <taxon>Streptophyta</taxon>
        <taxon>Embryophyta</taxon>
        <taxon>Tracheophyta</taxon>
        <taxon>Spermatophyta</taxon>
        <taxon>Magnoliopsida</taxon>
        <taxon>eudicotyledons</taxon>
        <taxon>Gunneridae</taxon>
        <taxon>Pentapetalae</taxon>
        <taxon>rosids</taxon>
        <taxon>malvids</taxon>
        <taxon>Malvales</taxon>
        <taxon>Dipterocarpaceae</taxon>
        <taxon>Rubroshorea</taxon>
    </lineage>
</organism>
<reference evidence="2 3" key="1">
    <citation type="journal article" date="2021" name="Commun. Biol.">
        <title>The genome of Shorea leprosula (Dipterocarpaceae) highlights the ecological relevance of drought in aseasonal tropical rainforests.</title>
        <authorList>
            <person name="Ng K.K.S."/>
            <person name="Kobayashi M.J."/>
            <person name="Fawcett J.A."/>
            <person name="Hatakeyama M."/>
            <person name="Paape T."/>
            <person name="Ng C.H."/>
            <person name="Ang C.C."/>
            <person name="Tnah L.H."/>
            <person name="Lee C.T."/>
            <person name="Nishiyama T."/>
            <person name="Sese J."/>
            <person name="O'Brien M.J."/>
            <person name="Copetti D."/>
            <person name="Mohd Noor M.I."/>
            <person name="Ong R.C."/>
            <person name="Putra M."/>
            <person name="Sireger I.Z."/>
            <person name="Indrioko S."/>
            <person name="Kosugi Y."/>
            <person name="Izuno A."/>
            <person name="Isagi Y."/>
            <person name="Lee S.L."/>
            <person name="Shimizu K.K."/>
        </authorList>
    </citation>
    <scope>NUCLEOTIDE SEQUENCE [LARGE SCALE GENOMIC DNA]</scope>
    <source>
        <strain evidence="2">214</strain>
    </source>
</reference>
<dbReference type="EMBL" id="BPVZ01000036">
    <property type="protein sequence ID" value="GKV12557.1"/>
    <property type="molecule type" value="Genomic_DNA"/>
</dbReference>
<dbReference type="Proteomes" id="UP001054252">
    <property type="component" value="Unassembled WGS sequence"/>
</dbReference>
<protein>
    <submittedName>
        <fullName evidence="2">Uncharacterized protein</fullName>
    </submittedName>
</protein>
<evidence type="ECO:0000313" key="2">
    <source>
        <dbReference type="EMBL" id="GKV12557.1"/>
    </source>
</evidence>
<accession>A0AAV5JLY3</accession>
<dbReference type="AlphaFoldDB" id="A0AAV5JLY3"/>
<sequence>MKSQEVWVQLNFEDVKEAKLKSRAQNQRQPQAKHKHEEFQGTKEQKNTGCI</sequence>